<dbReference type="CDD" id="cd12450">
    <property type="entry name" value="RRM1_NUCLs"/>
    <property type="match status" value="1"/>
</dbReference>
<dbReference type="AlphaFoldDB" id="A0A8X7TQ63"/>
<feature type="compositionally biased region" description="Basic and acidic residues" evidence="3">
    <location>
        <begin position="215"/>
        <end position="233"/>
    </location>
</feature>
<protein>
    <recommendedName>
        <fullName evidence="4">RRM domain-containing protein</fullName>
    </recommendedName>
</protein>
<proteinExistence type="predicted"/>
<evidence type="ECO:0000259" key="4">
    <source>
        <dbReference type="PROSITE" id="PS50102"/>
    </source>
</evidence>
<dbReference type="PROSITE" id="PS50102">
    <property type="entry name" value="RRM"/>
    <property type="match status" value="2"/>
</dbReference>
<sequence length="484" mass="53056">MRSQSITDELGARMAGHTHGPDSPYGRLGRSVGTSEWVRVAKGHEFPRGTCVQRVLVPKRCEFQTVTVVQGLGRTKWTVCGCIVEQTDNSFNRSFVSQGRIGCKAIRFGLGPYSVVWIQALGLISCDHHKLQPVQPLEFVATEENIDQYLMEVKGLDTFTIEILHSGQYILDVTLKESEDEKTAPKAKEGTKTAEKDSSSDDSGSEESESEDEKETPKKKSSDVEMVDAEKHQPKTPSTPAAGGTKTLFVANLPFQVERSDVEEFFKEAGQVVDVRFATNKDDGRFRGFGHVEFASAGEAQKALEFHGRPLLGRELRLDVAQERGERPAYTPQSGTGNNFRSGGGGGEEVFVKGFDSSLPPNDIKSALREHFASCGEITRVSVPIDRETGGSRGIAYVEFKEGTKKAFELNGSDMGGWNIVVDQPRQKENNNSGGGFNGGRSGGRDNFRGRGRGRDNFRGRGRDNGRGRPSFTSQAKKTVFSDE</sequence>
<organism evidence="5 6">
    <name type="scientific">Brassica carinata</name>
    <name type="common">Ethiopian mustard</name>
    <name type="synonym">Abyssinian cabbage</name>
    <dbReference type="NCBI Taxonomy" id="52824"/>
    <lineage>
        <taxon>Eukaryota</taxon>
        <taxon>Viridiplantae</taxon>
        <taxon>Streptophyta</taxon>
        <taxon>Embryophyta</taxon>
        <taxon>Tracheophyta</taxon>
        <taxon>Spermatophyta</taxon>
        <taxon>Magnoliopsida</taxon>
        <taxon>eudicotyledons</taxon>
        <taxon>Gunneridae</taxon>
        <taxon>Pentapetalae</taxon>
        <taxon>rosids</taxon>
        <taxon>malvids</taxon>
        <taxon>Brassicales</taxon>
        <taxon>Brassicaceae</taxon>
        <taxon>Brassiceae</taxon>
        <taxon>Brassica</taxon>
    </lineage>
</organism>
<evidence type="ECO:0000313" key="5">
    <source>
        <dbReference type="EMBL" id="KAG2250425.1"/>
    </source>
</evidence>
<dbReference type="InterPro" id="IPR012677">
    <property type="entry name" value="Nucleotide-bd_a/b_plait_sf"/>
</dbReference>
<evidence type="ECO:0000313" key="6">
    <source>
        <dbReference type="Proteomes" id="UP000886595"/>
    </source>
</evidence>
<name>A0A8X7TQ63_BRACI</name>
<feature type="compositionally biased region" description="Acidic residues" evidence="3">
    <location>
        <begin position="203"/>
        <end position="214"/>
    </location>
</feature>
<feature type="compositionally biased region" description="Basic and acidic residues" evidence="3">
    <location>
        <begin position="443"/>
        <end position="467"/>
    </location>
</feature>
<evidence type="ECO:0000256" key="1">
    <source>
        <dbReference type="ARBA" id="ARBA00022884"/>
    </source>
</evidence>
<evidence type="ECO:0000256" key="3">
    <source>
        <dbReference type="SAM" id="MobiDB-lite"/>
    </source>
</evidence>
<accession>A0A8X7TQ63</accession>
<dbReference type="InterPro" id="IPR034350">
    <property type="entry name" value="NUCL_RRM2"/>
</dbReference>
<dbReference type="PANTHER" id="PTHR23236">
    <property type="entry name" value="EUKARYOTIC TRANSLATION INITIATION FACTOR 4B/4H"/>
    <property type="match status" value="1"/>
</dbReference>
<feature type="region of interest" description="Disordered" evidence="3">
    <location>
        <begin position="325"/>
        <end position="345"/>
    </location>
</feature>
<keyword evidence="6" id="KW-1185">Reference proteome</keyword>
<dbReference type="Gene3D" id="3.30.70.330">
    <property type="match status" value="2"/>
</dbReference>
<dbReference type="GO" id="GO:0003723">
    <property type="term" value="F:RNA binding"/>
    <property type="evidence" value="ECO:0007669"/>
    <property type="project" value="UniProtKB-UniRule"/>
</dbReference>
<dbReference type="InterPro" id="IPR000504">
    <property type="entry name" value="RRM_dom"/>
</dbReference>
<dbReference type="InterPro" id="IPR035979">
    <property type="entry name" value="RBD_domain_sf"/>
</dbReference>
<dbReference type="SMART" id="SM00360">
    <property type="entry name" value="RRM"/>
    <property type="match status" value="2"/>
</dbReference>
<feature type="region of interest" description="Disordered" evidence="3">
    <location>
        <begin position="178"/>
        <end position="245"/>
    </location>
</feature>
<gene>
    <name evidence="5" type="ORF">Bca52824_080561</name>
</gene>
<evidence type="ECO:0000256" key="2">
    <source>
        <dbReference type="PROSITE-ProRule" id="PRU00176"/>
    </source>
</evidence>
<keyword evidence="1 2" id="KW-0694">RNA-binding</keyword>
<dbReference type="OrthoDB" id="439808at2759"/>
<feature type="compositionally biased region" description="Gly residues" evidence="3">
    <location>
        <begin position="433"/>
        <end position="442"/>
    </location>
</feature>
<dbReference type="SUPFAM" id="SSF54928">
    <property type="entry name" value="RNA-binding domain, RBD"/>
    <property type="match status" value="2"/>
</dbReference>
<dbReference type="EMBL" id="JAAMPC010000016">
    <property type="protein sequence ID" value="KAG2250425.1"/>
    <property type="molecule type" value="Genomic_DNA"/>
</dbReference>
<reference evidence="5 6" key="1">
    <citation type="submission" date="2020-02" db="EMBL/GenBank/DDBJ databases">
        <authorList>
            <person name="Ma Q."/>
            <person name="Huang Y."/>
            <person name="Song X."/>
            <person name="Pei D."/>
        </authorList>
    </citation>
    <scope>NUCLEOTIDE SEQUENCE [LARGE SCALE GENOMIC DNA]</scope>
    <source>
        <strain evidence="5">Sxm20200214</strain>
        <tissue evidence="5">Leaf</tissue>
    </source>
</reference>
<feature type="region of interest" description="Disordered" evidence="3">
    <location>
        <begin position="1"/>
        <end position="28"/>
    </location>
</feature>
<feature type="domain" description="RRM" evidence="4">
    <location>
        <begin position="348"/>
        <end position="427"/>
    </location>
</feature>
<dbReference type="PANTHER" id="PTHR23236:SF115">
    <property type="entry name" value="NUCLEOLIN 1"/>
    <property type="match status" value="1"/>
</dbReference>
<dbReference type="InterPro" id="IPR034349">
    <property type="entry name" value="NUCL_RRM1"/>
</dbReference>
<dbReference type="Proteomes" id="UP000886595">
    <property type="component" value="Unassembled WGS sequence"/>
</dbReference>
<dbReference type="Pfam" id="PF00076">
    <property type="entry name" value="RRM_1"/>
    <property type="match status" value="2"/>
</dbReference>
<feature type="compositionally biased region" description="Basic and acidic residues" evidence="3">
    <location>
        <begin position="178"/>
        <end position="199"/>
    </location>
</feature>
<dbReference type="CDD" id="cd12451">
    <property type="entry name" value="RRM2_NUCLs"/>
    <property type="match status" value="1"/>
</dbReference>
<comment type="caution">
    <text evidence="5">The sequence shown here is derived from an EMBL/GenBank/DDBJ whole genome shotgun (WGS) entry which is preliminary data.</text>
</comment>
<feature type="region of interest" description="Disordered" evidence="3">
    <location>
        <begin position="425"/>
        <end position="484"/>
    </location>
</feature>
<feature type="domain" description="RRM" evidence="4">
    <location>
        <begin position="246"/>
        <end position="323"/>
    </location>
</feature>